<name>A0A1X7A9W9_9RHOB</name>
<organism evidence="2 3">
    <name type="scientific">Pseudooceanicola marinus</name>
    <dbReference type="NCBI Taxonomy" id="396013"/>
    <lineage>
        <taxon>Bacteria</taxon>
        <taxon>Pseudomonadati</taxon>
        <taxon>Pseudomonadota</taxon>
        <taxon>Alphaproteobacteria</taxon>
        <taxon>Rhodobacterales</taxon>
        <taxon>Paracoccaceae</taxon>
        <taxon>Pseudooceanicola</taxon>
    </lineage>
</organism>
<evidence type="ECO:0000313" key="3">
    <source>
        <dbReference type="Proteomes" id="UP000193963"/>
    </source>
</evidence>
<feature type="compositionally biased region" description="Polar residues" evidence="1">
    <location>
        <begin position="39"/>
        <end position="50"/>
    </location>
</feature>
<dbReference type="Proteomes" id="UP000193963">
    <property type="component" value="Unassembled WGS sequence"/>
</dbReference>
<accession>A0A1X7A9W9</accession>
<reference evidence="2 3" key="1">
    <citation type="submission" date="2017-03" db="EMBL/GenBank/DDBJ databases">
        <authorList>
            <person name="Afonso C.L."/>
            <person name="Miller P.J."/>
            <person name="Scott M.A."/>
            <person name="Spackman E."/>
            <person name="Goraichik I."/>
            <person name="Dimitrov K.M."/>
            <person name="Suarez D.L."/>
            <person name="Swayne D.E."/>
        </authorList>
    </citation>
    <scope>NUCLEOTIDE SEQUENCE [LARGE SCALE GENOMIC DNA]</scope>
    <source>
        <strain evidence="2 3">CECT 7751</strain>
    </source>
</reference>
<evidence type="ECO:0000256" key="1">
    <source>
        <dbReference type="SAM" id="MobiDB-lite"/>
    </source>
</evidence>
<sequence length="50" mass="5308">MAALSALRTLDCQITLYDEGMASLLKLLRGPTRAPRSGSAAQATRQDCQG</sequence>
<dbReference type="AlphaFoldDB" id="A0A1X7A9W9"/>
<keyword evidence="3" id="KW-1185">Reference proteome</keyword>
<protein>
    <submittedName>
        <fullName evidence="2">Uncharacterized protein</fullName>
    </submittedName>
</protein>
<proteinExistence type="predicted"/>
<dbReference type="EMBL" id="FWFN01000011">
    <property type="protein sequence ID" value="SLN73961.1"/>
    <property type="molecule type" value="Genomic_DNA"/>
</dbReference>
<feature type="region of interest" description="Disordered" evidence="1">
    <location>
        <begin position="31"/>
        <end position="50"/>
    </location>
</feature>
<evidence type="ECO:0000313" key="2">
    <source>
        <dbReference type="EMBL" id="SLN73961.1"/>
    </source>
</evidence>
<gene>
    <name evidence="2" type="ORF">PSM7751_04097</name>
</gene>